<comment type="caution">
    <text evidence="4">The sequence shown here is derived from an EMBL/GenBank/DDBJ whole genome shotgun (WGS) entry which is preliminary data.</text>
</comment>
<dbReference type="PROSITE" id="PS51257">
    <property type="entry name" value="PROKAR_LIPOPROTEIN"/>
    <property type="match status" value="1"/>
</dbReference>
<dbReference type="GO" id="GO:0030246">
    <property type="term" value="F:carbohydrate binding"/>
    <property type="evidence" value="ECO:0007669"/>
    <property type="project" value="TreeGrafter"/>
</dbReference>
<dbReference type="PANTHER" id="PTHR30036:SF1">
    <property type="entry name" value="D-XYLOSE-BINDING PERIPLASMIC PROTEIN"/>
    <property type="match status" value="1"/>
</dbReference>
<dbReference type="OrthoDB" id="9769193at2"/>
<name>A0A498DFS8_9BACI</name>
<evidence type="ECO:0000256" key="2">
    <source>
        <dbReference type="ARBA" id="ARBA00022729"/>
    </source>
</evidence>
<dbReference type="PANTHER" id="PTHR30036">
    <property type="entry name" value="D-XYLOSE-BINDING PERIPLASMIC PROTEIN"/>
    <property type="match status" value="1"/>
</dbReference>
<dbReference type="GO" id="GO:0030288">
    <property type="term" value="C:outer membrane-bounded periplasmic space"/>
    <property type="evidence" value="ECO:0007669"/>
    <property type="project" value="TreeGrafter"/>
</dbReference>
<dbReference type="InterPro" id="IPR050555">
    <property type="entry name" value="Bact_Solute-Bind_Prot2"/>
</dbReference>
<gene>
    <name evidence="4" type="ORF">D8M04_03800</name>
</gene>
<evidence type="ECO:0000256" key="1">
    <source>
        <dbReference type="ARBA" id="ARBA00004196"/>
    </source>
</evidence>
<dbReference type="InterPro" id="IPR025997">
    <property type="entry name" value="SBP_2_dom"/>
</dbReference>
<evidence type="ECO:0000313" key="5">
    <source>
        <dbReference type="Proteomes" id="UP000270219"/>
    </source>
</evidence>
<protein>
    <submittedName>
        <fullName evidence="4">D-xylose ABC transporter substrate-binding protein</fullName>
    </submittedName>
</protein>
<evidence type="ECO:0000313" key="4">
    <source>
        <dbReference type="EMBL" id="RLL48395.1"/>
    </source>
</evidence>
<feature type="domain" description="Periplasmic binding protein" evidence="3">
    <location>
        <begin position="59"/>
        <end position="317"/>
    </location>
</feature>
<dbReference type="RefSeq" id="WP_121521548.1">
    <property type="nucleotide sequence ID" value="NZ_RCHR01000001.1"/>
</dbReference>
<dbReference type="AlphaFoldDB" id="A0A498DFS8"/>
<dbReference type="EMBL" id="RCHR01000001">
    <property type="protein sequence ID" value="RLL48395.1"/>
    <property type="molecule type" value="Genomic_DNA"/>
</dbReference>
<keyword evidence="5" id="KW-1185">Reference proteome</keyword>
<dbReference type="Gene3D" id="3.40.50.2300">
    <property type="match status" value="2"/>
</dbReference>
<accession>A0A498DFS8</accession>
<dbReference type="SUPFAM" id="SSF53822">
    <property type="entry name" value="Periplasmic binding protein-like I"/>
    <property type="match status" value="1"/>
</dbReference>
<reference evidence="4 5" key="1">
    <citation type="submission" date="2018-10" db="EMBL/GenBank/DDBJ databases">
        <title>Oceanobacillus sp. YLB-02 draft genome.</title>
        <authorList>
            <person name="Yu L."/>
        </authorList>
    </citation>
    <scope>NUCLEOTIDE SEQUENCE [LARGE SCALE GENOMIC DNA]</scope>
    <source>
        <strain evidence="4 5">YLB-02</strain>
    </source>
</reference>
<keyword evidence="2" id="KW-0732">Signal</keyword>
<dbReference type="Proteomes" id="UP000270219">
    <property type="component" value="Unassembled WGS sequence"/>
</dbReference>
<sequence length="366" mass="40186">MKTSFIKGNILLLMLLLLLLITACEQNKSNTEHRGLNEKPSTHRETIESHTEADDKIIIGFSMDTLAEDRWVRDRELFRKAVEALGAEVKIFASEGDDALQILQAETLINEGIDLLVIVPHNAESTAMIVKKAHSAGIKVLSYDRLVRNSEIDFYISYDNEMVGEFQANVITEIVPKGKYVYIGGAETDYNAHLIKKGVFNVLHPLIEQGDITIVYDQWSKDWLPENAYASMEEALKANKNDIDAVIAANDATAGKAIQALAEQGLEGKVAVAGQDADLAGAQRIVIGTQTLTVYKPLKPLADLAAEVAVKLAKGEEVMGESMINNGKAEVPSILLSPIVVDRENIDDTIIADGFHSKQEVYKGRE</sequence>
<dbReference type="CDD" id="cd19991">
    <property type="entry name" value="PBP1_ABC_xylose_binding"/>
    <property type="match status" value="1"/>
</dbReference>
<evidence type="ECO:0000259" key="3">
    <source>
        <dbReference type="Pfam" id="PF13407"/>
    </source>
</evidence>
<dbReference type="InterPro" id="IPR028082">
    <property type="entry name" value="Peripla_BP_I"/>
</dbReference>
<organism evidence="4 5">
    <name type="scientific">Oceanobacillus piezotolerans</name>
    <dbReference type="NCBI Taxonomy" id="2448030"/>
    <lineage>
        <taxon>Bacteria</taxon>
        <taxon>Bacillati</taxon>
        <taxon>Bacillota</taxon>
        <taxon>Bacilli</taxon>
        <taxon>Bacillales</taxon>
        <taxon>Bacillaceae</taxon>
        <taxon>Oceanobacillus</taxon>
    </lineage>
</organism>
<comment type="subcellular location">
    <subcellularLocation>
        <location evidence="1">Cell envelope</location>
    </subcellularLocation>
</comment>
<dbReference type="Pfam" id="PF13407">
    <property type="entry name" value="Peripla_BP_4"/>
    <property type="match status" value="1"/>
</dbReference>
<proteinExistence type="predicted"/>